<evidence type="ECO:0000313" key="2">
    <source>
        <dbReference type="EMBL" id="KAF5328638.1"/>
    </source>
</evidence>
<sequence length="310" mass="33011">MLFTNCTTQIRRIDNTHSTFIAIDDVAVPALAGATSQAKSEPEATLAEVVGVVVSRTSPNPNLASRAITPGHGSSVEEKGLVPVVDASVDVRTGEVVPAKTNEKKAEEDKQEKMATKAKTKFDEALKDKNGVQRSSSEASITSSRNLKTKEKSTEKRKSEQGKESDGPVEKKQKVAVATGNENAEASSSKSSGKALATAAAPQAKPRKRAAVEDESGDVVAMDMDGESQRPAPKPRKRPGLHLHLLRLVLHLHRHQSRQVPPNAPLVQSRKPASRHATTTRTRKATQGAGPKGVQRSELIDSGDTFAGGC</sequence>
<reference evidence="2 3" key="1">
    <citation type="journal article" date="2020" name="ISME J.">
        <title>Uncovering the hidden diversity of litter-decomposition mechanisms in mushroom-forming fungi.</title>
        <authorList>
            <person name="Floudas D."/>
            <person name="Bentzer J."/>
            <person name="Ahren D."/>
            <person name="Johansson T."/>
            <person name="Persson P."/>
            <person name="Tunlid A."/>
        </authorList>
    </citation>
    <scope>NUCLEOTIDE SEQUENCE [LARGE SCALE GENOMIC DNA]</scope>
    <source>
        <strain evidence="2 3">CBS 101986</strain>
    </source>
</reference>
<proteinExistence type="predicted"/>
<accession>A0A8H5BSR3</accession>
<comment type="caution">
    <text evidence="2">The sequence shown here is derived from an EMBL/GenBank/DDBJ whole genome shotgun (WGS) entry which is preliminary data.</text>
</comment>
<feature type="compositionally biased region" description="Low complexity" evidence="1">
    <location>
        <begin position="180"/>
        <end position="204"/>
    </location>
</feature>
<evidence type="ECO:0000313" key="3">
    <source>
        <dbReference type="Proteomes" id="UP000567179"/>
    </source>
</evidence>
<feature type="compositionally biased region" description="Basic and acidic residues" evidence="1">
    <location>
        <begin position="148"/>
        <end position="173"/>
    </location>
</feature>
<feature type="compositionally biased region" description="Low complexity" evidence="1">
    <location>
        <begin position="135"/>
        <end position="144"/>
    </location>
</feature>
<feature type="compositionally biased region" description="Basic and acidic residues" evidence="1">
    <location>
        <begin position="101"/>
        <end position="131"/>
    </location>
</feature>
<organism evidence="2 3">
    <name type="scientific">Psilocybe cf. subviscida</name>
    <dbReference type="NCBI Taxonomy" id="2480587"/>
    <lineage>
        <taxon>Eukaryota</taxon>
        <taxon>Fungi</taxon>
        <taxon>Dikarya</taxon>
        <taxon>Basidiomycota</taxon>
        <taxon>Agaricomycotina</taxon>
        <taxon>Agaricomycetes</taxon>
        <taxon>Agaricomycetidae</taxon>
        <taxon>Agaricales</taxon>
        <taxon>Agaricineae</taxon>
        <taxon>Strophariaceae</taxon>
        <taxon>Psilocybe</taxon>
    </lineage>
</organism>
<feature type="region of interest" description="Disordered" evidence="1">
    <location>
        <begin position="255"/>
        <end position="296"/>
    </location>
</feature>
<name>A0A8H5BSR3_9AGAR</name>
<dbReference type="AlphaFoldDB" id="A0A8H5BSR3"/>
<dbReference type="Proteomes" id="UP000567179">
    <property type="component" value="Unassembled WGS sequence"/>
</dbReference>
<feature type="region of interest" description="Disordered" evidence="1">
    <location>
        <begin position="96"/>
        <end position="239"/>
    </location>
</feature>
<protein>
    <submittedName>
        <fullName evidence="2">Uncharacterized protein</fullName>
    </submittedName>
</protein>
<gene>
    <name evidence="2" type="ORF">D9619_011612</name>
</gene>
<evidence type="ECO:0000256" key="1">
    <source>
        <dbReference type="SAM" id="MobiDB-lite"/>
    </source>
</evidence>
<dbReference type="EMBL" id="JAACJJ010000003">
    <property type="protein sequence ID" value="KAF5328638.1"/>
    <property type="molecule type" value="Genomic_DNA"/>
</dbReference>
<keyword evidence="3" id="KW-1185">Reference proteome</keyword>